<name>A0A8C5FF87_GADMO</name>
<dbReference type="Pfam" id="PF15055">
    <property type="entry name" value="DMAC1_Dmo2"/>
    <property type="match status" value="1"/>
</dbReference>
<keyword evidence="2" id="KW-1133">Transmembrane helix</keyword>
<organism evidence="4 5">
    <name type="scientific">Gadus morhua</name>
    <name type="common">Atlantic cod</name>
    <dbReference type="NCBI Taxonomy" id="8049"/>
    <lineage>
        <taxon>Eukaryota</taxon>
        <taxon>Metazoa</taxon>
        <taxon>Chordata</taxon>
        <taxon>Craniata</taxon>
        <taxon>Vertebrata</taxon>
        <taxon>Euteleostomi</taxon>
        <taxon>Actinopterygii</taxon>
        <taxon>Neopterygii</taxon>
        <taxon>Teleostei</taxon>
        <taxon>Neoteleostei</taxon>
        <taxon>Acanthomorphata</taxon>
        <taxon>Zeiogadaria</taxon>
        <taxon>Gadariae</taxon>
        <taxon>Gadiformes</taxon>
        <taxon>Gadoidei</taxon>
        <taxon>Gadidae</taxon>
        <taxon>Gadus</taxon>
    </lineage>
</organism>
<feature type="transmembrane region" description="Helical" evidence="2">
    <location>
        <begin position="60"/>
        <end position="81"/>
    </location>
</feature>
<feature type="transmembrane region" description="Helical" evidence="2">
    <location>
        <begin position="27"/>
        <end position="48"/>
    </location>
</feature>
<dbReference type="InterPro" id="IPR028036">
    <property type="entry name" value="DMAC1-like_dom"/>
</dbReference>
<keyword evidence="2" id="KW-0812">Transmembrane</keyword>
<dbReference type="Ensembl" id="ENSGMOT00000049733.1">
    <property type="protein sequence ID" value="ENSGMOP00000032420.1"/>
    <property type="gene ID" value="ENSGMOG00000024473.1"/>
</dbReference>
<reference evidence="4" key="2">
    <citation type="submission" date="2025-09" db="UniProtKB">
        <authorList>
            <consortium name="Ensembl"/>
        </authorList>
    </citation>
    <scope>IDENTIFICATION</scope>
</reference>
<dbReference type="PANTHER" id="PTHR36469">
    <property type="entry name" value="DISTAL MEMBRANE-ARM ASSEMBLY COMPLEX PROTEIN 1"/>
    <property type="match status" value="1"/>
</dbReference>
<feature type="region of interest" description="Disordered" evidence="1">
    <location>
        <begin position="1"/>
        <end position="21"/>
    </location>
</feature>
<sequence length="94" mass="9540">MSTVAEPAPTAGAAAVSSPRERFQSCWSCRLLSGGGLIAGGLYVFRAAKSVMRTGAPPTIGLAMQLTFAASLGAWGIVLIADPVGKAQKSSTDE</sequence>
<feature type="compositionally biased region" description="Low complexity" evidence="1">
    <location>
        <begin position="1"/>
        <end position="16"/>
    </location>
</feature>
<dbReference type="InterPro" id="IPR053117">
    <property type="entry name" value="DMAC_Protein"/>
</dbReference>
<evidence type="ECO:0000313" key="4">
    <source>
        <dbReference type="Ensembl" id="ENSGMOP00000032420.1"/>
    </source>
</evidence>
<accession>A0A8C5FF87</accession>
<dbReference type="Proteomes" id="UP000694546">
    <property type="component" value="Chromosome 22"/>
</dbReference>
<evidence type="ECO:0000256" key="2">
    <source>
        <dbReference type="SAM" id="Phobius"/>
    </source>
</evidence>
<proteinExistence type="predicted"/>
<reference evidence="4" key="1">
    <citation type="submission" date="2025-08" db="UniProtKB">
        <authorList>
            <consortium name="Ensembl"/>
        </authorList>
    </citation>
    <scope>IDENTIFICATION</scope>
</reference>
<dbReference type="GeneTree" id="ENSGT00940000174023"/>
<keyword evidence="2" id="KW-0472">Membrane</keyword>
<evidence type="ECO:0000256" key="1">
    <source>
        <dbReference type="SAM" id="MobiDB-lite"/>
    </source>
</evidence>
<dbReference type="PANTHER" id="PTHR36469:SF1">
    <property type="entry name" value="DISTAL MEMBRANE-ARM ASSEMBLY COMPLEX PROTEIN 1"/>
    <property type="match status" value="1"/>
</dbReference>
<feature type="domain" description="Distal membrane-arm assembly complex protein 1-like" evidence="3">
    <location>
        <begin position="25"/>
        <end position="71"/>
    </location>
</feature>
<protein>
    <recommendedName>
        <fullName evidence="3">Distal membrane-arm assembly complex protein 1-like domain-containing protein</fullName>
    </recommendedName>
</protein>
<evidence type="ECO:0000313" key="5">
    <source>
        <dbReference type="Proteomes" id="UP000694546"/>
    </source>
</evidence>
<evidence type="ECO:0000259" key="3">
    <source>
        <dbReference type="Pfam" id="PF15055"/>
    </source>
</evidence>
<keyword evidence="5" id="KW-1185">Reference proteome</keyword>
<dbReference type="OMA" id="FKNCWSC"/>
<dbReference type="AlphaFoldDB" id="A0A8C5FF87"/>